<dbReference type="Gene3D" id="1.20.1250.20">
    <property type="entry name" value="MFS general substrate transporter like domains"/>
    <property type="match status" value="1"/>
</dbReference>
<organism evidence="3 4">
    <name type="scientific">Streptomyces marincola</name>
    <dbReference type="NCBI Taxonomy" id="2878388"/>
    <lineage>
        <taxon>Bacteria</taxon>
        <taxon>Bacillati</taxon>
        <taxon>Actinomycetota</taxon>
        <taxon>Actinomycetes</taxon>
        <taxon>Kitasatosporales</taxon>
        <taxon>Streptomycetaceae</taxon>
        <taxon>Streptomyces</taxon>
    </lineage>
</organism>
<dbReference type="InterPro" id="IPR036259">
    <property type="entry name" value="MFS_trans_sf"/>
</dbReference>
<feature type="transmembrane region" description="Helical" evidence="2">
    <location>
        <begin position="97"/>
        <end position="115"/>
    </location>
</feature>
<dbReference type="OrthoDB" id="5317164at2"/>
<feature type="transmembrane region" description="Helical" evidence="2">
    <location>
        <begin position="342"/>
        <end position="363"/>
    </location>
</feature>
<dbReference type="SUPFAM" id="SSF103473">
    <property type="entry name" value="MFS general substrate transporter"/>
    <property type="match status" value="1"/>
</dbReference>
<keyword evidence="4" id="KW-1185">Reference proteome</keyword>
<keyword evidence="2" id="KW-1133">Transmembrane helix</keyword>
<dbReference type="AlphaFoldDB" id="A0A1W7D335"/>
<dbReference type="CDD" id="cd17339">
    <property type="entry name" value="MFS_NIMT_CynX_like"/>
    <property type="match status" value="1"/>
</dbReference>
<feature type="transmembrane region" description="Helical" evidence="2">
    <location>
        <begin position="406"/>
        <end position="426"/>
    </location>
</feature>
<feature type="transmembrane region" description="Helical" evidence="2">
    <location>
        <begin position="285"/>
        <end position="305"/>
    </location>
</feature>
<feature type="compositionally biased region" description="Polar residues" evidence="1">
    <location>
        <begin position="1"/>
        <end position="12"/>
    </location>
</feature>
<evidence type="ECO:0000313" key="4">
    <source>
        <dbReference type="Proteomes" id="UP000194218"/>
    </source>
</evidence>
<dbReference type="GO" id="GO:0022857">
    <property type="term" value="F:transmembrane transporter activity"/>
    <property type="evidence" value="ECO:0007669"/>
    <property type="project" value="InterPro"/>
</dbReference>
<gene>
    <name evidence="3" type="ORF">CAG99_23710</name>
</gene>
<keyword evidence="2" id="KW-0472">Membrane</keyword>
<evidence type="ECO:0000256" key="2">
    <source>
        <dbReference type="SAM" id="Phobius"/>
    </source>
</evidence>
<dbReference type="InterPro" id="IPR052524">
    <property type="entry name" value="MFS_Cyanate_Porter"/>
</dbReference>
<dbReference type="RefSeq" id="WP_086161273.1">
    <property type="nucleotide sequence ID" value="NZ_CP021121.1"/>
</dbReference>
<dbReference type="KEGG" id="smao:CAG99_23710"/>
<dbReference type="PANTHER" id="PTHR23523">
    <property type="match status" value="1"/>
</dbReference>
<dbReference type="Proteomes" id="UP000194218">
    <property type="component" value="Chromosome"/>
</dbReference>
<feature type="transmembrane region" description="Helical" evidence="2">
    <location>
        <begin position="26"/>
        <end position="46"/>
    </location>
</feature>
<name>A0A1W7D335_9ACTN</name>
<keyword evidence="2" id="KW-0812">Transmembrane</keyword>
<proteinExistence type="predicted"/>
<evidence type="ECO:0000256" key="1">
    <source>
        <dbReference type="SAM" id="MobiDB-lite"/>
    </source>
</evidence>
<feature type="transmembrane region" description="Helical" evidence="2">
    <location>
        <begin position="252"/>
        <end position="273"/>
    </location>
</feature>
<reference evidence="3 4" key="1">
    <citation type="submission" date="2017-05" db="EMBL/GenBank/DDBJ databases">
        <title>Complete genome sequence of Streptomyces sp. SCSIO 03032 revealed the diverse biosynthetic pathways for its bioactive secondary metabolites.</title>
        <authorList>
            <person name="Ma L."/>
            <person name="Zhu Y."/>
            <person name="Zhang W."/>
            <person name="Zhang G."/>
            <person name="Tian X."/>
            <person name="Zhang S."/>
            <person name="Zhang C."/>
        </authorList>
    </citation>
    <scope>NUCLEOTIDE SEQUENCE [LARGE SCALE GENOMIC DNA]</scope>
    <source>
        <strain evidence="3 4">SCSIO 03032</strain>
    </source>
</reference>
<dbReference type="EMBL" id="CP021121">
    <property type="protein sequence ID" value="ARQ71432.1"/>
    <property type="molecule type" value="Genomic_DNA"/>
</dbReference>
<accession>A0A1W7D335</accession>
<feature type="transmembrane region" description="Helical" evidence="2">
    <location>
        <begin position="156"/>
        <end position="176"/>
    </location>
</feature>
<feature type="region of interest" description="Disordered" evidence="1">
    <location>
        <begin position="1"/>
        <end position="20"/>
    </location>
</feature>
<feature type="transmembrane region" description="Helical" evidence="2">
    <location>
        <begin position="317"/>
        <end position="336"/>
    </location>
</feature>
<sequence length="435" mass="44273">MGLTKNDGTPGTLQRRLPAPPRAHRAAPWVIALGLVLTAFNLRPAISGLGPVLAEVRLDLGMDGTVAGLLTSVPPLCFAVFGVAAPRLSRRFGPVPVVLGGLLAIVVGLGLRALVGSTAPFLATTALALAGIAVGNVLMPVLVLRYFPDRVGSLTGLYSMAFALGAAGAAGLTIPLTRALGDNWRAGLAVWACTAVLALLPWLAALRPARRRAAVAGPPPGHGAPPGAAPVVRAGAGQERTRSPRMARSRTAWALACFFGLQATAAYITLGWAPQIFRDAGVSAGTAGVLLAVIMGIGAPLGFVLPRIATRLRHQGPLVLVLGGCGLAGYAGLWLAPAGGAWAWAVLLGVANCAFPVALTMIGMRARTGTGVARLSAFAQSTGYLICVPGPLLIGTLNDATGGWDAPLAFMAALLVAQCAVGWFAGRDRCVEDGD</sequence>
<evidence type="ECO:0000313" key="3">
    <source>
        <dbReference type="EMBL" id="ARQ71432.1"/>
    </source>
</evidence>
<protein>
    <submittedName>
        <fullName evidence="3">MFS transporter</fullName>
    </submittedName>
</protein>
<feature type="transmembrane region" description="Helical" evidence="2">
    <location>
        <begin position="188"/>
        <end position="206"/>
    </location>
</feature>
<feature type="transmembrane region" description="Helical" evidence="2">
    <location>
        <begin position="66"/>
        <end position="85"/>
    </location>
</feature>
<dbReference type="Pfam" id="PF07690">
    <property type="entry name" value="MFS_1"/>
    <property type="match status" value="1"/>
</dbReference>
<dbReference type="PANTHER" id="PTHR23523:SF2">
    <property type="entry name" value="2-NITROIMIDAZOLE TRANSPORTER"/>
    <property type="match status" value="1"/>
</dbReference>
<feature type="transmembrane region" description="Helical" evidence="2">
    <location>
        <begin position="121"/>
        <end position="144"/>
    </location>
</feature>
<feature type="transmembrane region" description="Helical" evidence="2">
    <location>
        <begin position="375"/>
        <end position="394"/>
    </location>
</feature>
<dbReference type="InterPro" id="IPR011701">
    <property type="entry name" value="MFS"/>
</dbReference>